<dbReference type="GO" id="GO:0016226">
    <property type="term" value="P:iron-sulfur cluster assembly"/>
    <property type="evidence" value="ECO:0007669"/>
    <property type="project" value="InterPro"/>
</dbReference>
<feature type="domain" description="SUF system FeS cluster assembly SufBD core" evidence="2">
    <location>
        <begin position="182"/>
        <end position="412"/>
    </location>
</feature>
<sequence length="447" mass="47379">MTIEPRRLATAAETAIAERFAARPAGGPGALAARREDAYRAFERTGLPSRRVEAYRYTDLKAALRTLAPAPTGVAAAALSAPWDFAGLARHRIVFVDGRYAAALSDVSQLDGAVAVATFGALIAAGDARAETAGALIERFPTPSGDPIVQLNTALFDDGALISVAPGSTIAEPVAIVHVVTKAEPVSVHTRHVVTVAAGATVRFIEHHVGPEGVAYQSDSLVELDIADGAKVAWARLQEEGEAAVHLGGAVVRLGAKARLDSLSVVFGAQLSRNEGFVTFAGPHSEAVFETVSLLDGRRQADATLVVTHAVPDCASRERFRAVVDDAARSVVQGRIEVAKDAQHTDGRMMTQALIIGDEAESINKPELEIFADDVQCAHGATSGRLDDNAVFYLRSRGIPQHEAEALLLEAFLAESIEAFADEAIAEVLSERLRARLAQRRAREAVR</sequence>
<dbReference type="InterPro" id="IPR011542">
    <property type="entry name" value="SUF_FeS_clus_asmbl_SufD"/>
</dbReference>
<dbReference type="Pfam" id="PF01458">
    <property type="entry name" value="SUFBD_core"/>
    <property type="match status" value="1"/>
</dbReference>
<evidence type="ECO:0000259" key="3">
    <source>
        <dbReference type="Pfam" id="PF19295"/>
    </source>
</evidence>
<dbReference type="SUPFAM" id="SSF101960">
    <property type="entry name" value="Stabilizer of iron transporter SufD"/>
    <property type="match status" value="1"/>
</dbReference>
<name>A0A1M7Z9F4_9HYPH</name>
<evidence type="ECO:0000313" key="4">
    <source>
        <dbReference type="EMBL" id="SHO61420.1"/>
    </source>
</evidence>
<dbReference type="NCBIfam" id="TIGR01981">
    <property type="entry name" value="sufD"/>
    <property type="match status" value="1"/>
</dbReference>
<dbReference type="PANTHER" id="PTHR43575:SF1">
    <property type="entry name" value="PROTEIN ABCI7, CHLOROPLASTIC"/>
    <property type="match status" value="1"/>
</dbReference>
<feature type="domain" description="SUF system FeS cluster assembly SufBD N-terminal" evidence="3">
    <location>
        <begin position="31"/>
        <end position="176"/>
    </location>
</feature>
<accession>A0A1M7Z9F4</accession>
<protein>
    <submittedName>
        <fullName evidence="4">Fe-S cluster assembly protein SufD</fullName>
    </submittedName>
</protein>
<comment type="similarity">
    <text evidence="1">Belongs to the iron-sulfur cluster assembly SufBD family.</text>
</comment>
<evidence type="ECO:0000256" key="1">
    <source>
        <dbReference type="ARBA" id="ARBA00043967"/>
    </source>
</evidence>
<dbReference type="OrthoDB" id="9768262at2"/>
<evidence type="ECO:0000259" key="2">
    <source>
        <dbReference type="Pfam" id="PF01458"/>
    </source>
</evidence>
<dbReference type="InterPro" id="IPR045595">
    <property type="entry name" value="SufBD_N"/>
</dbReference>
<dbReference type="RefSeq" id="WP_073625796.1">
    <property type="nucleotide sequence ID" value="NZ_FRXO01000001.1"/>
</dbReference>
<proteinExistence type="inferred from homology"/>
<dbReference type="PANTHER" id="PTHR43575">
    <property type="entry name" value="PROTEIN ABCI7, CHLOROPLASTIC"/>
    <property type="match status" value="1"/>
</dbReference>
<keyword evidence="5" id="KW-1185">Reference proteome</keyword>
<dbReference type="EMBL" id="FRXO01000001">
    <property type="protein sequence ID" value="SHO61420.1"/>
    <property type="molecule type" value="Genomic_DNA"/>
</dbReference>
<dbReference type="Proteomes" id="UP000186406">
    <property type="component" value="Unassembled WGS sequence"/>
</dbReference>
<reference evidence="4 5" key="1">
    <citation type="submission" date="2016-12" db="EMBL/GenBank/DDBJ databases">
        <authorList>
            <person name="Song W.-J."/>
            <person name="Kurnit D.M."/>
        </authorList>
    </citation>
    <scope>NUCLEOTIDE SEQUENCE [LARGE SCALE GENOMIC DNA]</scope>
    <source>
        <strain evidence="4 5">DSM 19599</strain>
    </source>
</reference>
<dbReference type="Pfam" id="PF19295">
    <property type="entry name" value="SufBD_N"/>
    <property type="match status" value="1"/>
</dbReference>
<gene>
    <name evidence="4" type="ORF">SAMN02745172_00762</name>
</gene>
<dbReference type="InterPro" id="IPR000825">
    <property type="entry name" value="SUF_FeS_clus_asmbl_SufBD_core"/>
</dbReference>
<dbReference type="InterPro" id="IPR055346">
    <property type="entry name" value="Fe-S_cluster_assembly_SufBD"/>
</dbReference>
<dbReference type="InterPro" id="IPR037284">
    <property type="entry name" value="SUF_FeS_clus_asmbl_SufBD_sf"/>
</dbReference>
<dbReference type="STRING" id="1123029.SAMN02745172_00762"/>
<organism evidence="4 5">
    <name type="scientific">Pseudoxanthobacter soli DSM 19599</name>
    <dbReference type="NCBI Taxonomy" id="1123029"/>
    <lineage>
        <taxon>Bacteria</taxon>
        <taxon>Pseudomonadati</taxon>
        <taxon>Pseudomonadota</taxon>
        <taxon>Alphaproteobacteria</taxon>
        <taxon>Hyphomicrobiales</taxon>
        <taxon>Segnochrobactraceae</taxon>
        <taxon>Pseudoxanthobacter</taxon>
    </lineage>
</organism>
<evidence type="ECO:0000313" key="5">
    <source>
        <dbReference type="Proteomes" id="UP000186406"/>
    </source>
</evidence>
<dbReference type="AlphaFoldDB" id="A0A1M7Z9F4"/>